<proteinExistence type="predicted"/>
<sequence length="113" mass="12693">MSFLWGGSDSERKEVSSASDIHLSYGPRTQRHRHTAVELKARREEQRGSGERCGRSYEGPRCGRSYEGPRCGRSYEGPRCGRSYEGPRCGRSYEGSRCGRSYEGCSVLIIFSS</sequence>
<comment type="caution">
    <text evidence="2">The sequence shown here is derived from an EMBL/GenBank/DDBJ whole genome shotgun (WGS) entry which is preliminary data.</text>
</comment>
<protein>
    <submittedName>
        <fullName evidence="2">Uncharacterized protein</fullName>
    </submittedName>
</protein>
<name>A0A4Z2E2D0_9TELE</name>
<evidence type="ECO:0000313" key="3">
    <source>
        <dbReference type="Proteomes" id="UP000314294"/>
    </source>
</evidence>
<keyword evidence="3" id="KW-1185">Reference proteome</keyword>
<dbReference type="Proteomes" id="UP000314294">
    <property type="component" value="Unassembled WGS sequence"/>
</dbReference>
<dbReference type="AlphaFoldDB" id="A0A4Z2E2D0"/>
<gene>
    <name evidence="2" type="ORF">EYF80_066955</name>
</gene>
<feature type="compositionally biased region" description="Basic and acidic residues" evidence="1">
    <location>
        <begin position="35"/>
        <end position="55"/>
    </location>
</feature>
<organism evidence="2 3">
    <name type="scientific">Liparis tanakae</name>
    <name type="common">Tanaka's snailfish</name>
    <dbReference type="NCBI Taxonomy" id="230148"/>
    <lineage>
        <taxon>Eukaryota</taxon>
        <taxon>Metazoa</taxon>
        <taxon>Chordata</taxon>
        <taxon>Craniata</taxon>
        <taxon>Vertebrata</taxon>
        <taxon>Euteleostomi</taxon>
        <taxon>Actinopterygii</taxon>
        <taxon>Neopterygii</taxon>
        <taxon>Teleostei</taxon>
        <taxon>Neoteleostei</taxon>
        <taxon>Acanthomorphata</taxon>
        <taxon>Eupercaria</taxon>
        <taxon>Perciformes</taxon>
        <taxon>Cottioidei</taxon>
        <taxon>Cottales</taxon>
        <taxon>Liparidae</taxon>
        <taxon>Liparis</taxon>
    </lineage>
</organism>
<evidence type="ECO:0000256" key="1">
    <source>
        <dbReference type="SAM" id="MobiDB-lite"/>
    </source>
</evidence>
<dbReference type="EMBL" id="SRLO01020454">
    <property type="protein sequence ID" value="TNN22929.1"/>
    <property type="molecule type" value="Genomic_DNA"/>
</dbReference>
<evidence type="ECO:0000313" key="2">
    <source>
        <dbReference type="EMBL" id="TNN22929.1"/>
    </source>
</evidence>
<reference evidence="2 3" key="1">
    <citation type="submission" date="2019-03" db="EMBL/GenBank/DDBJ databases">
        <title>First draft genome of Liparis tanakae, snailfish: a comprehensive survey of snailfish specific genes.</title>
        <authorList>
            <person name="Kim W."/>
            <person name="Song I."/>
            <person name="Jeong J.-H."/>
            <person name="Kim D."/>
            <person name="Kim S."/>
            <person name="Ryu S."/>
            <person name="Song J.Y."/>
            <person name="Lee S.K."/>
        </authorList>
    </citation>
    <scope>NUCLEOTIDE SEQUENCE [LARGE SCALE GENOMIC DNA]</scope>
    <source>
        <tissue evidence="2">Muscle</tissue>
    </source>
</reference>
<feature type="region of interest" description="Disordered" evidence="1">
    <location>
        <begin position="1"/>
        <end position="59"/>
    </location>
</feature>
<accession>A0A4Z2E2D0</accession>
<dbReference type="OrthoDB" id="5975637at2759"/>